<evidence type="ECO:0000313" key="2">
    <source>
        <dbReference type="Proteomes" id="UP000516072"/>
    </source>
</evidence>
<accession>A0A7G1QAC1</accession>
<dbReference type="AlphaFoldDB" id="A0A7G1QAC1"/>
<gene>
    <name evidence="1" type="ORF">NSCAC_1237</name>
</gene>
<organism evidence="1 2">
    <name type="scientific">Candidatus Nitrosacidococcus tergens</name>
    <dbReference type="NCBI Taxonomy" id="553981"/>
    <lineage>
        <taxon>Bacteria</taxon>
        <taxon>Pseudomonadati</taxon>
        <taxon>Pseudomonadota</taxon>
        <taxon>Gammaproteobacteria</taxon>
        <taxon>Chromatiales</taxon>
        <taxon>Chromatiaceae</taxon>
        <taxon>Candidatus Nitrosacidococcus</taxon>
    </lineage>
</organism>
<evidence type="ECO:0000313" key="1">
    <source>
        <dbReference type="EMBL" id="CAB1276570.1"/>
    </source>
</evidence>
<name>A0A7G1QAC1_9GAMM</name>
<sequence>MKKIINWVYVNLRKYTGLCMLRSLSSYLSIKKKMSQISLNVGENCKELPQ</sequence>
<reference evidence="1 2" key="1">
    <citation type="submission" date="2020-03" db="EMBL/GenBank/DDBJ databases">
        <authorList>
            <person name="Picone N."/>
        </authorList>
    </citation>
    <scope>NUCLEOTIDE SEQUENCE [LARGE SCALE GENOMIC DNA]</scope>
    <source>
        <strain evidence="1">NSCAC1</strain>
    </source>
</reference>
<keyword evidence="2" id="KW-1185">Reference proteome</keyword>
<dbReference type="Proteomes" id="UP000516072">
    <property type="component" value="Chromosome"/>
</dbReference>
<proteinExistence type="predicted"/>
<dbReference type="KEGG" id="ntg:NSCAC_1237"/>
<protein>
    <submittedName>
        <fullName evidence="1">Uncharacterized protein</fullName>
    </submittedName>
</protein>
<dbReference type="EMBL" id="LR778175">
    <property type="protein sequence ID" value="CAB1276570.1"/>
    <property type="molecule type" value="Genomic_DNA"/>
</dbReference>